<keyword evidence="5 6" id="KW-0472">Membrane</keyword>
<feature type="transmembrane region" description="Helical" evidence="6">
    <location>
        <begin position="313"/>
        <end position="336"/>
    </location>
</feature>
<dbReference type="PANTHER" id="PTHR43302:SF5">
    <property type="entry name" value="TRANSPORTER ARSB-RELATED"/>
    <property type="match status" value="1"/>
</dbReference>
<dbReference type="CDD" id="cd01118">
    <property type="entry name" value="ArsB_permease"/>
    <property type="match status" value="1"/>
</dbReference>
<comment type="caution">
    <text evidence="7">The sequence shown here is derived from an EMBL/GenBank/DDBJ whole genome shotgun (WGS) entry which is preliminary data.</text>
</comment>
<keyword evidence="3 6" id="KW-0812">Transmembrane</keyword>
<dbReference type="PRINTS" id="PR00758">
    <property type="entry name" value="ARSENICPUMP"/>
</dbReference>
<evidence type="ECO:0000256" key="6">
    <source>
        <dbReference type="SAM" id="Phobius"/>
    </source>
</evidence>
<feature type="transmembrane region" description="Helical" evidence="6">
    <location>
        <begin position="245"/>
        <end position="267"/>
    </location>
</feature>
<dbReference type="NCBIfam" id="TIGR00935">
    <property type="entry name" value="2a45"/>
    <property type="match status" value="1"/>
</dbReference>
<sequence length="437" mass="46068">MLALAIFVVTLVFVIWQPKGLGIGWSALIGAAVALAVGVIHPGDIPVVWHIVWDATFTFVALIIISLLLDEAGFFHWAALHIARWGGGRGRLLFPLVILLGAAIAAVFANDGAALLLTPIVLAILVRLDFRPAAAMAFIVACGFVADSTSLPLVISNLVNIVSANFFGISFGRYAAVMVPVNLVSLAATLAVLWLFYRHDVPATYPVNDLESPRSAVRDPVVFRAAFPLLAMLLIAYFVTAPFEVPVSVVTGTGALALLALAGRWLPGGDGGVIPIRKVLSGAPWQIVLFSIGMYLVVYGLKNAGLTDHLAHGLAWLAGHGPVVATVGTGFAAAVISSVMNNMPSVLLGALSIQQAPDLSPLMREMMVYANVIGCDLGPKFTPIGSLATLLWLHVLAGKGQRIGWGQYMKVGLVITPPVLLVTLLALAVWLPILGPQ</sequence>
<feature type="transmembrane region" description="Helical" evidence="6">
    <location>
        <begin position="47"/>
        <end position="69"/>
    </location>
</feature>
<feature type="transmembrane region" description="Helical" evidence="6">
    <location>
        <begin position="221"/>
        <end position="239"/>
    </location>
</feature>
<feature type="transmembrane region" description="Helical" evidence="6">
    <location>
        <begin position="411"/>
        <end position="433"/>
    </location>
</feature>
<keyword evidence="2" id="KW-1003">Cell membrane</keyword>
<feature type="transmembrane region" description="Helical" evidence="6">
    <location>
        <begin position="175"/>
        <end position="197"/>
    </location>
</feature>
<reference evidence="7" key="2">
    <citation type="submission" date="2021-08" db="EMBL/GenBank/DDBJ databases">
        <authorList>
            <person name="Tani A."/>
            <person name="Ola A."/>
            <person name="Ogura Y."/>
            <person name="Katsura K."/>
            <person name="Hayashi T."/>
        </authorList>
    </citation>
    <scope>NUCLEOTIDE SEQUENCE</scope>
    <source>
        <strain evidence="7">DSM 23674</strain>
    </source>
</reference>
<feature type="transmembrane region" description="Helical" evidence="6">
    <location>
        <begin position="114"/>
        <end position="130"/>
    </location>
</feature>
<dbReference type="InterPro" id="IPR000802">
    <property type="entry name" value="Arsenical_pump_ArsB"/>
</dbReference>
<comment type="subcellular location">
    <subcellularLocation>
        <location evidence="1">Cell membrane</location>
        <topology evidence="1">Multi-pass membrane protein</topology>
    </subcellularLocation>
</comment>
<evidence type="ECO:0000313" key="7">
    <source>
        <dbReference type="EMBL" id="GJE54912.1"/>
    </source>
</evidence>
<dbReference type="Proteomes" id="UP001055101">
    <property type="component" value="Unassembled WGS sequence"/>
</dbReference>
<accession>A0ABQ4TJE0</accession>
<proteinExistence type="predicted"/>
<evidence type="ECO:0000256" key="1">
    <source>
        <dbReference type="ARBA" id="ARBA00004651"/>
    </source>
</evidence>
<dbReference type="EMBL" id="BPRA01000006">
    <property type="protein sequence ID" value="GJE54912.1"/>
    <property type="molecule type" value="Genomic_DNA"/>
</dbReference>
<dbReference type="PANTHER" id="PTHR43302">
    <property type="entry name" value="TRANSPORTER ARSB-RELATED"/>
    <property type="match status" value="1"/>
</dbReference>
<gene>
    <name evidence="7" type="primary">arsB_1</name>
    <name evidence="7" type="ORF">EKPJFOCH_1397</name>
</gene>
<evidence type="ECO:0000256" key="3">
    <source>
        <dbReference type="ARBA" id="ARBA00022692"/>
    </source>
</evidence>
<reference evidence="7" key="1">
    <citation type="journal article" date="2021" name="Front. Microbiol.">
        <title>Comprehensive Comparative Genomics and Phenotyping of Methylobacterium Species.</title>
        <authorList>
            <person name="Alessa O."/>
            <person name="Ogura Y."/>
            <person name="Fujitani Y."/>
            <person name="Takami H."/>
            <person name="Hayashi T."/>
            <person name="Sahin N."/>
            <person name="Tani A."/>
        </authorList>
    </citation>
    <scope>NUCLEOTIDE SEQUENCE</scope>
    <source>
        <strain evidence="7">DSM 23674</strain>
    </source>
</reference>
<name>A0ABQ4TJE0_9HYPH</name>
<keyword evidence="8" id="KW-1185">Reference proteome</keyword>
<evidence type="ECO:0000313" key="8">
    <source>
        <dbReference type="Proteomes" id="UP001055101"/>
    </source>
</evidence>
<feature type="transmembrane region" description="Helical" evidence="6">
    <location>
        <begin position="90"/>
        <end position="108"/>
    </location>
</feature>
<keyword evidence="4 6" id="KW-1133">Transmembrane helix</keyword>
<protein>
    <submittedName>
        <fullName evidence="7">Arsenical pump membrane protein</fullName>
    </submittedName>
</protein>
<feature type="transmembrane region" description="Helical" evidence="6">
    <location>
        <begin position="137"/>
        <end position="155"/>
    </location>
</feature>
<organism evidence="7 8">
    <name type="scientific">Methylobacterium thuringiense</name>
    <dbReference type="NCBI Taxonomy" id="1003091"/>
    <lineage>
        <taxon>Bacteria</taxon>
        <taxon>Pseudomonadati</taxon>
        <taxon>Pseudomonadota</taxon>
        <taxon>Alphaproteobacteria</taxon>
        <taxon>Hyphomicrobiales</taxon>
        <taxon>Methylobacteriaceae</taxon>
        <taxon>Methylobacterium</taxon>
    </lineage>
</organism>
<dbReference type="RefSeq" id="WP_238231291.1">
    <property type="nucleotide sequence ID" value="NZ_BPRA01000006.1"/>
</dbReference>
<dbReference type="Pfam" id="PF02040">
    <property type="entry name" value="ArsB"/>
    <property type="match status" value="1"/>
</dbReference>
<dbReference type="NCBIfam" id="NF011980">
    <property type="entry name" value="PRK15445.1"/>
    <property type="match status" value="1"/>
</dbReference>
<evidence type="ECO:0000256" key="4">
    <source>
        <dbReference type="ARBA" id="ARBA00022989"/>
    </source>
</evidence>
<feature type="transmembrane region" description="Helical" evidence="6">
    <location>
        <begin position="279"/>
        <end position="301"/>
    </location>
</feature>
<evidence type="ECO:0000256" key="2">
    <source>
        <dbReference type="ARBA" id="ARBA00022475"/>
    </source>
</evidence>
<evidence type="ECO:0000256" key="5">
    <source>
        <dbReference type="ARBA" id="ARBA00023136"/>
    </source>
</evidence>